<protein>
    <submittedName>
        <fullName evidence="3">Uncharacterized protein</fullName>
    </submittedName>
</protein>
<feature type="region of interest" description="Disordered" evidence="1">
    <location>
        <begin position="181"/>
        <end position="217"/>
    </location>
</feature>
<name>A0A137P1K8_CONC2</name>
<feature type="compositionally biased region" description="Polar residues" evidence="1">
    <location>
        <begin position="141"/>
        <end position="154"/>
    </location>
</feature>
<reference evidence="3 4" key="1">
    <citation type="journal article" date="2015" name="Genome Biol. Evol.">
        <title>Phylogenomic analyses indicate that early fungi evolved digesting cell walls of algal ancestors of land plants.</title>
        <authorList>
            <person name="Chang Y."/>
            <person name="Wang S."/>
            <person name="Sekimoto S."/>
            <person name="Aerts A.L."/>
            <person name="Choi C."/>
            <person name="Clum A."/>
            <person name="LaButti K.M."/>
            <person name="Lindquist E.A."/>
            <person name="Yee Ngan C."/>
            <person name="Ohm R.A."/>
            <person name="Salamov A.A."/>
            <person name="Grigoriev I.V."/>
            <person name="Spatafora J.W."/>
            <person name="Berbee M.L."/>
        </authorList>
    </citation>
    <scope>NUCLEOTIDE SEQUENCE [LARGE SCALE GENOMIC DNA]</scope>
    <source>
        <strain evidence="3 4">NRRL 28638</strain>
    </source>
</reference>
<accession>A0A137P1K8</accession>
<evidence type="ECO:0000313" key="4">
    <source>
        <dbReference type="Proteomes" id="UP000070444"/>
    </source>
</evidence>
<feature type="compositionally biased region" description="Low complexity" evidence="1">
    <location>
        <begin position="274"/>
        <end position="293"/>
    </location>
</feature>
<feature type="compositionally biased region" description="Polar residues" evidence="1">
    <location>
        <begin position="111"/>
        <end position="124"/>
    </location>
</feature>
<keyword evidence="2" id="KW-0732">Signal</keyword>
<feature type="compositionally biased region" description="Polar residues" evidence="1">
    <location>
        <begin position="264"/>
        <end position="273"/>
    </location>
</feature>
<sequence>MTASKITIICAIVASLMANPVMNVGNTNIQTINSFPDGRLGFWGSPASRGRIFGRRDSINNDGVFGNVHTVTSALSALNRPKVDQHTDSDASSSNTAGDSNNSLKRRDSVNNDGVFSNVDTASGLSKILNRPKVDQHTDSDASSSNTAGDSNNSLKRRDSVNNDGVFSNVDTASGLLKILNRPKVDQHTDSDASSSNTAGDSNNSLKRRDSVNNDGVFSNVDTASALSKILNRPKVDQHTDSDASSSNTAGSATNSLRRRDSVNNDGVFSNVDTASDSDASSSNTAGAAANSGQFARRSTPDDITQNWFNQANSFKVLSNPTVSKPIGATAAGDNQAGGIVNNGLRRRDSVNNDGVFSNIFTNSATNKILNRPNIDQHTDSDASHTNTAGSAVNNGQFVRRDFQTMGSWGQAQGSGTSFQSMGTPGTAFVGGGFFPGVVGWPAVAPTSIRSENIIN</sequence>
<dbReference type="AlphaFoldDB" id="A0A137P1K8"/>
<organism evidence="3 4">
    <name type="scientific">Conidiobolus coronatus (strain ATCC 28846 / CBS 209.66 / NRRL 28638)</name>
    <name type="common">Delacroixia coronata</name>
    <dbReference type="NCBI Taxonomy" id="796925"/>
    <lineage>
        <taxon>Eukaryota</taxon>
        <taxon>Fungi</taxon>
        <taxon>Fungi incertae sedis</taxon>
        <taxon>Zoopagomycota</taxon>
        <taxon>Entomophthoromycotina</taxon>
        <taxon>Entomophthoromycetes</taxon>
        <taxon>Entomophthorales</taxon>
        <taxon>Ancylistaceae</taxon>
        <taxon>Conidiobolus</taxon>
    </lineage>
</organism>
<proteinExistence type="predicted"/>
<gene>
    <name evidence="3" type="ORF">CONCODRAFT_71873</name>
</gene>
<feature type="signal peptide" evidence="2">
    <location>
        <begin position="1"/>
        <end position="18"/>
    </location>
</feature>
<evidence type="ECO:0000256" key="2">
    <source>
        <dbReference type="SAM" id="SignalP"/>
    </source>
</evidence>
<dbReference type="EMBL" id="KQ964554">
    <property type="protein sequence ID" value="KXN68940.1"/>
    <property type="molecule type" value="Genomic_DNA"/>
</dbReference>
<feature type="compositionally biased region" description="Low complexity" evidence="1">
    <location>
        <begin position="243"/>
        <end position="256"/>
    </location>
</feature>
<evidence type="ECO:0000256" key="1">
    <source>
        <dbReference type="SAM" id="MobiDB-lite"/>
    </source>
</evidence>
<feature type="region of interest" description="Disordered" evidence="1">
    <location>
        <begin position="78"/>
        <end position="168"/>
    </location>
</feature>
<feature type="chain" id="PRO_5007294370" evidence="2">
    <location>
        <begin position="19"/>
        <end position="456"/>
    </location>
</feature>
<keyword evidence="4" id="KW-1185">Reference proteome</keyword>
<evidence type="ECO:0000313" key="3">
    <source>
        <dbReference type="EMBL" id="KXN68940.1"/>
    </source>
</evidence>
<feature type="compositionally biased region" description="Polar residues" evidence="1">
    <location>
        <begin position="90"/>
        <end position="103"/>
    </location>
</feature>
<feature type="compositionally biased region" description="Polar residues" evidence="1">
    <location>
        <begin position="192"/>
        <end position="205"/>
    </location>
</feature>
<dbReference type="Proteomes" id="UP000070444">
    <property type="component" value="Unassembled WGS sequence"/>
</dbReference>
<feature type="region of interest" description="Disordered" evidence="1">
    <location>
        <begin position="231"/>
        <end position="301"/>
    </location>
</feature>